<evidence type="ECO:0000313" key="2">
    <source>
        <dbReference type="EMBL" id="CAK5279706.1"/>
    </source>
</evidence>
<evidence type="ECO:0000256" key="1">
    <source>
        <dbReference type="SAM" id="MobiDB-lite"/>
    </source>
</evidence>
<organism evidence="2 3">
    <name type="scientific">Mycena citricolor</name>
    <dbReference type="NCBI Taxonomy" id="2018698"/>
    <lineage>
        <taxon>Eukaryota</taxon>
        <taxon>Fungi</taxon>
        <taxon>Dikarya</taxon>
        <taxon>Basidiomycota</taxon>
        <taxon>Agaricomycotina</taxon>
        <taxon>Agaricomycetes</taxon>
        <taxon>Agaricomycetidae</taxon>
        <taxon>Agaricales</taxon>
        <taxon>Marasmiineae</taxon>
        <taxon>Mycenaceae</taxon>
        <taxon>Mycena</taxon>
    </lineage>
</organism>
<reference evidence="2" key="1">
    <citation type="submission" date="2023-11" db="EMBL/GenBank/DDBJ databases">
        <authorList>
            <person name="De Vega J J."/>
            <person name="De Vega J J."/>
        </authorList>
    </citation>
    <scope>NUCLEOTIDE SEQUENCE</scope>
</reference>
<dbReference type="InterPro" id="IPR011333">
    <property type="entry name" value="SKP1/BTB/POZ_sf"/>
</dbReference>
<keyword evidence="3" id="KW-1185">Reference proteome</keyword>
<name>A0AAD2HQY0_9AGAR</name>
<feature type="compositionally biased region" description="Acidic residues" evidence="1">
    <location>
        <begin position="252"/>
        <end position="271"/>
    </location>
</feature>
<proteinExistence type="predicted"/>
<dbReference type="AlphaFoldDB" id="A0AAD2HQY0"/>
<protein>
    <submittedName>
        <fullName evidence="2">Uncharacterized protein</fullName>
    </submittedName>
</protein>
<dbReference type="Proteomes" id="UP001295794">
    <property type="component" value="Unassembled WGS sequence"/>
</dbReference>
<dbReference type="EMBL" id="CAVNYO010000440">
    <property type="protein sequence ID" value="CAK5279706.1"/>
    <property type="molecule type" value="Genomic_DNA"/>
</dbReference>
<comment type="caution">
    <text evidence="2">The sequence shown here is derived from an EMBL/GenBank/DDBJ whole genome shotgun (WGS) entry which is preliminary data.</text>
</comment>
<feature type="region of interest" description="Disordered" evidence="1">
    <location>
        <begin position="251"/>
        <end position="285"/>
    </location>
</feature>
<gene>
    <name evidence="2" type="ORF">MYCIT1_LOCUS29922</name>
</gene>
<dbReference type="Gene3D" id="3.30.710.10">
    <property type="entry name" value="Potassium Channel Kv1.1, Chain A"/>
    <property type="match status" value="1"/>
</dbReference>
<evidence type="ECO:0000313" key="3">
    <source>
        <dbReference type="Proteomes" id="UP001295794"/>
    </source>
</evidence>
<accession>A0AAD2HQY0</accession>
<sequence length="451" mass="49893">MRPTLTLAEGSWIAGPGYRSRFDLTIPAGRCPNQEATSAICGLGWRFVVEITGEEGESSSVTILFNPSALHFAPLAQIGFCVENICADASTYARTGAPRITDSMLLPCDGRRRAALAVYVVPHSAPPVTLSLYISVLFPILGPKSLSPASGSYRGEHPSPNTAKIIASTLHGSLDIDLKLYAYSKTTAVDSGHNRVSRLRPLYTRLEFLRGHSPQLDEYLADLTGMTTGESGAFSESIRVDLKRHRPIQQDETCDDYDYASDSDLDEDEERGDPGEQSSLIASSVDIEDQELEPMGTHQMGYAITEKGHAYKTWNAFFYYLYTKRIRFRALAGPGDEHTPVCSAKSMYKLADKFDLRELKHLAADSIKANLNESNIVKQSFCTFTSLFAEIQEMHAEILVRELKKPAVMEMMQCMHRDIAMGQRPLRYAMLSLVSQKLVAAAVFFADPQPV</sequence>